<gene>
    <name evidence="1" type="ORF">ACFPZN_01215</name>
</gene>
<keyword evidence="2" id="KW-1185">Reference proteome</keyword>
<comment type="caution">
    <text evidence="1">The sequence shown here is derived from an EMBL/GenBank/DDBJ whole genome shotgun (WGS) entry which is preliminary data.</text>
</comment>
<evidence type="ECO:0008006" key="3">
    <source>
        <dbReference type="Google" id="ProtNLM"/>
    </source>
</evidence>
<organism evidence="1 2">
    <name type="scientific">Actinomadura rugatobispora</name>
    <dbReference type="NCBI Taxonomy" id="1994"/>
    <lineage>
        <taxon>Bacteria</taxon>
        <taxon>Bacillati</taxon>
        <taxon>Actinomycetota</taxon>
        <taxon>Actinomycetes</taxon>
        <taxon>Streptosporangiales</taxon>
        <taxon>Thermomonosporaceae</taxon>
        <taxon>Actinomadura</taxon>
    </lineage>
</organism>
<reference evidence="2" key="1">
    <citation type="journal article" date="2019" name="Int. J. Syst. Evol. Microbiol.">
        <title>The Global Catalogue of Microorganisms (GCM) 10K type strain sequencing project: providing services to taxonomists for standard genome sequencing and annotation.</title>
        <authorList>
            <consortium name="The Broad Institute Genomics Platform"/>
            <consortium name="The Broad Institute Genome Sequencing Center for Infectious Disease"/>
            <person name="Wu L."/>
            <person name="Ma J."/>
        </authorList>
    </citation>
    <scope>NUCLEOTIDE SEQUENCE [LARGE SCALE GENOMIC DNA]</scope>
    <source>
        <strain evidence="2">KCTC 42087</strain>
    </source>
</reference>
<name>A0ABW0ZTJ5_9ACTN</name>
<accession>A0ABW0ZTJ5</accession>
<evidence type="ECO:0000313" key="1">
    <source>
        <dbReference type="EMBL" id="MFC5744225.1"/>
    </source>
</evidence>
<dbReference type="RefSeq" id="WP_378279183.1">
    <property type="nucleotide sequence ID" value="NZ_JBHSON010000001.1"/>
</dbReference>
<sequence length="207" mass="23544">MPKRITTYLMTEADYRELETVIHGTENAGICVAIALDWLTLVYTTDTAPAAFAGQNLRQLAAQQLEYRRIAEERNGDAGLIEYAASRGFTVERKQTRKIADDGEFDPFDALDDNTGYLLCFTESSIGRRLGHTAALFKEGEKIYIRDQNIGQMEVDGEGRLHEKYQDVMMAQWKEVNKQRALAKKDENAKVTSPEYRYLTVYSARRG</sequence>
<proteinExistence type="predicted"/>
<dbReference type="SUPFAM" id="SSF54001">
    <property type="entry name" value="Cysteine proteinases"/>
    <property type="match status" value="1"/>
</dbReference>
<dbReference type="Gene3D" id="3.90.70.20">
    <property type="match status" value="1"/>
</dbReference>
<protein>
    <recommendedName>
        <fullName evidence="3">Peptidase C58 YopT-type domain-containing protein</fullName>
    </recommendedName>
</protein>
<dbReference type="InterPro" id="IPR038765">
    <property type="entry name" value="Papain-like_cys_pep_sf"/>
</dbReference>
<dbReference type="EMBL" id="JBHSON010000001">
    <property type="protein sequence ID" value="MFC5744225.1"/>
    <property type="molecule type" value="Genomic_DNA"/>
</dbReference>
<dbReference type="Proteomes" id="UP001596074">
    <property type="component" value="Unassembled WGS sequence"/>
</dbReference>
<evidence type="ECO:0000313" key="2">
    <source>
        <dbReference type="Proteomes" id="UP001596074"/>
    </source>
</evidence>